<dbReference type="SUPFAM" id="SSF54637">
    <property type="entry name" value="Thioesterase/thiol ester dehydrase-isomerase"/>
    <property type="match status" value="1"/>
</dbReference>
<dbReference type="AlphaFoldDB" id="A0A6I6F5V7"/>
<dbReference type="PANTHER" id="PTHR31793">
    <property type="entry name" value="4-HYDROXYBENZOYL-COA THIOESTERASE FAMILY MEMBER"/>
    <property type="match status" value="1"/>
</dbReference>
<dbReference type="Gene3D" id="3.10.129.10">
    <property type="entry name" value="Hotdog Thioesterase"/>
    <property type="match status" value="1"/>
</dbReference>
<reference evidence="3 4" key="1">
    <citation type="submission" date="2019-12" db="EMBL/GenBank/DDBJ databases">
        <title>Genome sequenceing of Clostridium bovifaecis.</title>
        <authorList>
            <person name="Yao Y."/>
        </authorList>
    </citation>
    <scope>NUCLEOTIDE SEQUENCE [LARGE SCALE GENOMIC DNA]</scope>
    <source>
        <strain evidence="3 4">BXX</strain>
    </source>
</reference>
<dbReference type="CDD" id="cd00586">
    <property type="entry name" value="4HBT"/>
    <property type="match status" value="1"/>
</dbReference>
<dbReference type="PIRSF" id="PIRSF003230">
    <property type="entry name" value="YbgC"/>
    <property type="match status" value="1"/>
</dbReference>
<dbReference type="GO" id="GO:0047617">
    <property type="term" value="F:fatty acyl-CoA hydrolase activity"/>
    <property type="evidence" value="ECO:0007669"/>
    <property type="project" value="TreeGrafter"/>
</dbReference>
<organism evidence="3 4">
    <name type="scientific">Clostridium bovifaecis</name>
    <dbReference type="NCBI Taxonomy" id="2184719"/>
    <lineage>
        <taxon>Bacteria</taxon>
        <taxon>Bacillati</taxon>
        <taxon>Bacillota</taxon>
        <taxon>Clostridia</taxon>
        <taxon>Eubacteriales</taxon>
        <taxon>Clostridiaceae</taxon>
        <taxon>Clostridium</taxon>
    </lineage>
</organism>
<dbReference type="InterPro" id="IPR006684">
    <property type="entry name" value="YbgC/YbaW"/>
</dbReference>
<dbReference type="EC" id="3.1.2.-" evidence="3"/>
<comment type="similarity">
    <text evidence="1">Belongs to the 4-hydroxybenzoyl-CoA thioesterase family.</text>
</comment>
<dbReference type="Pfam" id="PF13279">
    <property type="entry name" value="4HBT_2"/>
    <property type="match status" value="1"/>
</dbReference>
<proteinExistence type="inferred from homology"/>
<protein>
    <submittedName>
        <fullName evidence="3">YbgC/FadM family acyl-CoA thioesterase</fullName>
        <ecNumber evidence="3">3.1.2.-</ecNumber>
    </submittedName>
</protein>
<keyword evidence="2 3" id="KW-0378">Hydrolase</keyword>
<name>A0A6I6F5V7_9CLOT</name>
<dbReference type="InterPro" id="IPR029069">
    <property type="entry name" value="HotDog_dom_sf"/>
</dbReference>
<evidence type="ECO:0000256" key="2">
    <source>
        <dbReference type="ARBA" id="ARBA00022801"/>
    </source>
</evidence>
<gene>
    <name evidence="3" type="ORF">GOM49_17205</name>
</gene>
<dbReference type="PANTHER" id="PTHR31793:SF27">
    <property type="entry name" value="NOVEL THIOESTERASE SUPERFAMILY DOMAIN AND SAPOSIN A-TYPE DOMAIN CONTAINING PROTEIN (0610012H03RIK)"/>
    <property type="match status" value="1"/>
</dbReference>
<accession>A0A6I6F5V7</accession>
<dbReference type="InterPro" id="IPR050563">
    <property type="entry name" value="4-hydroxybenzoyl-CoA_TE"/>
</dbReference>
<dbReference type="EMBL" id="CP046522">
    <property type="protein sequence ID" value="QGU96594.1"/>
    <property type="molecule type" value="Genomic_DNA"/>
</dbReference>
<evidence type="ECO:0000313" key="4">
    <source>
        <dbReference type="Proteomes" id="UP000422764"/>
    </source>
</evidence>
<evidence type="ECO:0000256" key="1">
    <source>
        <dbReference type="ARBA" id="ARBA00005953"/>
    </source>
</evidence>
<sequence length="148" mass="17302">MYVNKTNIKVRYVETDQMGIVHHSNYYAWFEVGRTEFIKDSGMSYSEIEAEKIMIPVVESGCKYIEGAKYEDELIIETYIDKLSPAKAIFSYNVIREKDNKILAKGNTTHAFVDSETFRVINLRKKKPDVWEKLLELYSPEEETLLTE</sequence>
<dbReference type="Proteomes" id="UP000422764">
    <property type="component" value="Chromosome"/>
</dbReference>
<evidence type="ECO:0000313" key="3">
    <source>
        <dbReference type="EMBL" id="QGU96594.1"/>
    </source>
</evidence>
<keyword evidence="4" id="KW-1185">Reference proteome</keyword>
<dbReference type="NCBIfam" id="TIGR00051">
    <property type="entry name" value="YbgC/FadM family acyl-CoA thioesterase"/>
    <property type="match status" value="1"/>
</dbReference>